<feature type="domain" description="Amidase" evidence="2">
    <location>
        <begin position="31"/>
        <end position="448"/>
    </location>
</feature>
<protein>
    <submittedName>
        <fullName evidence="3">Amidase</fullName>
        <ecNumber evidence="3">3.5.1.4</ecNumber>
    </submittedName>
</protein>
<dbReference type="PANTHER" id="PTHR11895">
    <property type="entry name" value="TRANSAMIDASE"/>
    <property type="match status" value="1"/>
</dbReference>
<keyword evidence="3" id="KW-0378">Hydrolase</keyword>
<gene>
    <name evidence="3" type="ORF">FHR21_000956</name>
</gene>
<dbReference type="AlphaFoldDB" id="A0A7W9B3M3"/>
<name>A0A7W9B3M3_9SPHN</name>
<evidence type="ECO:0000256" key="1">
    <source>
        <dbReference type="ARBA" id="ARBA00009199"/>
    </source>
</evidence>
<sequence>MTMTVSAGATAMDMTAMREVLAAGRVTPAALIDQAIARAEAVNPELNFIAWPTFERARAQATAPRSGPLAGIPTLIKDMLPEKGIPASFGSAALKGFIPPDDAPYARAIANAGPISIARSSMPELGLNAVTESPLLGPTRNPWNLAYTPGGSSGGGSAAVAAGVVPVAHASDGLGSIRHGAAPCGLVGLKPSRRRNAGEEAFRTIADLTVNGCVSRTVRDTAAWLAATQTRDPDCLPPIPLVTDPVDRRLRIHAYSRIMRTGDGPDASVQRVFADSVALLDRLGHDVSDAALPFDGPAAVARLSDITEGVFTRRLGLLSQQIGISVRAEDLEHRSVTLIAAGEAISDDRFAAAWSTMEAVVAAYLDRLDRIDIWMTPTLGAEIPRIGVFGPDVAWSDQRDPLIDYAGYCWIDNFAGTPSISLPMGFSDNGLPVGIQFATRPGGEALLLALAYQLEAAVEWHRRTPPVWVGGDIG</sequence>
<dbReference type="InterPro" id="IPR023631">
    <property type="entry name" value="Amidase_dom"/>
</dbReference>
<dbReference type="PANTHER" id="PTHR11895:SF7">
    <property type="entry name" value="GLUTAMYL-TRNA(GLN) AMIDOTRANSFERASE SUBUNIT A, MITOCHONDRIAL"/>
    <property type="match status" value="1"/>
</dbReference>
<dbReference type="EC" id="3.5.1.4" evidence="3"/>
<evidence type="ECO:0000259" key="2">
    <source>
        <dbReference type="Pfam" id="PF01425"/>
    </source>
</evidence>
<reference evidence="3 4" key="1">
    <citation type="submission" date="2020-08" db="EMBL/GenBank/DDBJ databases">
        <title>Genomic Encyclopedia of Type Strains, Phase IV (KMG-IV): sequencing the most valuable type-strain genomes for metagenomic binning, comparative biology and taxonomic classification.</title>
        <authorList>
            <person name="Goeker M."/>
        </authorList>
    </citation>
    <scope>NUCLEOTIDE SEQUENCE [LARGE SCALE GENOMIC DNA]</scope>
    <source>
        <strain evidence="3 4">DSM 27163</strain>
    </source>
</reference>
<comment type="similarity">
    <text evidence="1">Belongs to the amidase family.</text>
</comment>
<dbReference type="EMBL" id="JACIJH010000002">
    <property type="protein sequence ID" value="MBB5705623.1"/>
    <property type="molecule type" value="Genomic_DNA"/>
</dbReference>
<dbReference type="SUPFAM" id="SSF75304">
    <property type="entry name" value="Amidase signature (AS) enzymes"/>
    <property type="match status" value="1"/>
</dbReference>
<accession>A0A7W9B3M3</accession>
<proteinExistence type="inferred from homology"/>
<dbReference type="InterPro" id="IPR000120">
    <property type="entry name" value="Amidase"/>
</dbReference>
<dbReference type="Pfam" id="PF01425">
    <property type="entry name" value="Amidase"/>
    <property type="match status" value="1"/>
</dbReference>
<evidence type="ECO:0000313" key="3">
    <source>
        <dbReference type="EMBL" id="MBB5705623.1"/>
    </source>
</evidence>
<dbReference type="Proteomes" id="UP000537161">
    <property type="component" value="Unassembled WGS sequence"/>
</dbReference>
<dbReference type="GO" id="GO:0004040">
    <property type="term" value="F:amidase activity"/>
    <property type="evidence" value="ECO:0007669"/>
    <property type="project" value="UniProtKB-EC"/>
</dbReference>
<dbReference type="InterPro" id="IPR036928">
    <property type="entry name" value="AS_sf"/>
</dbReference>
<dbReference type="RefSeq" id="WP_184095859.1">
    <property type="nucleotide sequence ID" value="NZ_JACIJH010000002.1"/>
</dbReference>
<comment type="caution">
    <text evidence="3">The sequence shown here is derived from an EMBL/GenBank/DDBJ whole genome shotgun (WGS) entry which is preliminary data.</text>
</comment>
<keyword evidence="4" id="KW-1185">Reference proteome</keyword>
<organism evidence="3 4">
    <name type="scientific">Sphingopyxis panaciterrulae</name>
    <dbReference type="NCBI Taxonomy" id="462372"/>
    <lineage>
        <taxon>Bacteria</taxon>
        <taxon>Pseudomonadati</taxon>
        <taxon>Pseudomonadota</taxon>
        <taxon>Alphaproteobacteria</taxon>
        <taxon>Sphingomonadales</taxon>
        <taxon>Sphingomonadaceae</taxon>
        <taxon>Sphingopyxis</taxon>
    </lineage>
</organism>
<evidence type="ECO:0000313" key="4">
    <source>
        <dbReference type="Proteomes" id="UP000537161"/>
    </source>
</evidence>
<dbReference type="Gene3D" id="3.90.1300.10">
    <property type="entry name" value="Amidase signature (AS) domain"/>
    <property type="match status" value="1"/>
</dbReference>